<proteinExistence type="predicted"/>
<sequence length="184" mass="20731">MDLRGARITDKTYELLAQLHSSNRPTGHLPCRVYGMSDGRVKSAAVRIFVFLSACFPVISAKSYFLLERGLPRSGTEEILATIVSTTTRFHSTFPFVHFPTCNRQSSQSISSSSLILITFDHPLAKNLLDMHFFPEQRCQVYLSAEVSYKNRRKNGEVKTLSYSVRSTVVNGSVVCRRAWDICS</sequence>
<evidence type="ECO:0000313" key="1">
    <source>
        <dbReference type="EMBL" id="KAL2067328.1"/>
    </source>
</evidence>
<keyword evidence="2" id="KW-1185">Reference proteome</keyword>
<evidence type="ECO:0000313" key="2">
    <source>
        <dbReference type="Proteomes" id="UP001595075"/>
    </source>
</evidence>
<reference evidence="1 2" key="1">
    <citation type="journal article" date="2024" name="Commun. Biol.">
        <title>Comparative genomic analysis of thermophilic fungi reveals convergent evolutionary adaptations and gene losses.</title>
        <authorList>
            <person name="Steindorff A.S."/>
            <person name="Aguilar-Pontes M.V."/>
            <person name="Robinson A.J."/>
            <person name="Andreopoulos B."/>
            <person name="LaButti K."/>
            <person name="Kuo A."/>
            <person name="Mondo S."/>
            <person name="Riley R."/>
            <person name="Otillar R."/>
            <person name="Haridas S."/>
            <person name="Lipzen A."/>
            <person name="Grimwood J."/>
            <person name="Schmutz J."/>
            <person name="Clum A."/>
            <person name="Reid I.D."/>
            <person name="Moisan M.C."/>
            <person name="Butler G."/>
            <person name="Nguyen T.T.M."/>
            <person name="Dewar K."/>
            <person name="Conant G."/>
            <person name="Drula E."/>
            <person name="Henrissat B."/>
            <person name="Hansel C."/>
            <person name="Singer S."/>
            <person name="Hutchinson M.I."/>
            <person name="de Vries R.P."/>
            <person name="Natvig D.O."/>
            <person name="Powell A.J."/>
            <person name="Tsang A."/>
            <person name="Grigoriev I.V."/>
        </authorList>
    </citation>
    <scope>NUCLEOTIDE SEQUENCE [LARGE SCALE GENOMIC DNA]</scope>
    <source>
        <strain evidence="1 2">CBS 494.80</strain>
    </source>
</reference>
<name>A0ABR4CDZ9_9HELO</name>
<accession>A0ABR4CDZ9</accession>
<protein>
    <submittedName>
        <fullName evidence="1">Uncharacterized protein</fullName>
    </submittedName>
</protein>
<comment type="caution">
    <text evidence="1">The sequence shown here is derived from an EMBL/GenBank/DDBJ whole genome shotgun (WGS) entry which is preliminary data.</text>
</comment>
<gene>
    <name evidence="1" type="ORF">VTL71DRAFT_1753</name>
</gene>
<dbReference type="EMBL" id="JAZHXI010000010">
    <property type="protein sequence ID" value="KAL2067328.1"/>
    <property type="molecule type" value="Genomic_DNA"/>
</dbReference>
<dbReference type="Proteomes" id="UP001595075">
    <property type="component" value="Unassembled WGS sequence"/>
</dbReference>
<organism evidence="1 2">
    <name type="scientific">Oculimacula yallundae</name>
    <dbReference type="NCBI Taxonomy" id="86028"/>
    <lineage>
        <taxon>Eukaryota</taxon>
        <taxon>Fungi</taxon>
        <taxon>Dikarya</taxon>
        <taxon>Ascomycota</taxon>
        <taxon>Pezizomycotina</taxon>
        <taxon>Leotiomycetes</taxon>
        <taxon>Helotiales</taxon>
        <taxon>Ploettnerulaceae</taxon>
        <taxon>Oculimacula</taxon>
    </lineage>
</organism>